<dbReference type="InterPro" id="IPR000014">
    <property type="entry name" value="PAS"/>
</dbReference>
<feature type="transmembrane region" description="Helical" evidence="7">
    <location>
        <begin position="50"/>
        <end position="73"/>
    </location>
</feature>
<dbReference type="SUPFAM" id="SSF55785">
    <property type="entry name" value="PYP-like sensor domain (PAS domain)"/>
    <property type="match status" value="4"/>
</dbReference>
<dbReference type="PRINTS" id="PR00344">
    <property type="entry name" value="BCTRLSENSOR"/>
</dbReference>
<evidence type="ECO:0000313" key="11">
    <source>
        <dbReference type="EMBL" id="QTH72537.1"/>
    </source>
</evidence>
<dbReference type="Pfam" id="PF08447">
    <property type="entry name" value="PAS_3"/>
    <property type="match status" value="2"/>
</dbReference>
<dbReference type="Pfam" id="PF02518">
    <property type="entry name" value="HATPase_c"/>
    <property type="match status" value="1"/>
</dbReference>
<keyword evidence="3" id="KW-0597">Phosphoprotein</keyword>
<dbReference type="InterPro" id="IPR013656">
    <property type="entry name" value="PAS_4"/>
</dbReference>
<dbReference type="Gene3D" id="3.30.450.20">
    <property type="entry name" value="PAS domain"/>
    <property type="match status" value="4"/>
</dbReference>
<comment type="catalytic activity">
    <reaction evidence="1">
        <text>ATP + protein L-histidine = ADP + protein N-phospho-L-histidine.</text>
        <dbReference type="EC" id="2.7.13.3"/>
    </reaction>
</comment>
<dbReference type="AlphaFoldDB" id="A0A975HM27"/>
<dbReference type="InterPro" id="IPR003594">
    <property type="entry name" value="HATPase_dom"/>
</dbReference>
<dbReference type="PANTHER" id="PTHR43304">
    <property type="entry name" value="PHYTOCHROME-LIKE PROTEIN CPH1"/>
    <property type="match status" value="1"/>
</dbReference>
<dbReference type="SMART" id="SM00086">
    <property type="entry name" value="PAC"/>
    <property type="match status" value="3"/>
</dbReference>
<keyword evidence="7" id="KW-0812">Transmembrane</keyword>
<evidence type="ECO:0000256" key="1">
    <source>
        <dbReference type="ARBA" id="ARBA00000085"/>
    </source>
</evidence>
<feature type="domain" description="PAC" evidence="10">
    <location>
        <begin position="599"/>
        <end position="652"/>
    </location>
</feature>
<dbReference type="Pfam" id="PF00512">
    <property type="entry name" value="HisKA"/>
    <property type="match status" value="1"/>
</dbReference>
<dbReference type="Gene3D" id="3.30.565.10">
    <property type="entry name" value="Histidine kinase-like ATPase, C-terminal domain"/>
    <property type="match status" value="1"/>
</dbReference>
<evidence type="ECO:0000259" key="10">
    <source>
        <dbReference type="PROSITE" id="PS50113"/>
    </source>
</evidence>
<keyword evidence="7" id="KW-0472">Membrane</keyword>
<dbReference type="EC" id="2.7.13.3" evidence="2"/>
<dbReference type="PROSITE" id="PS50112">
    <property type="entry name" value="PAS"/>
    <property type="match status" value="1"/>
</dbReference>
<dbReference type="SMART" id="SM00091">
    <property type="entry name" value="PAS"/>
    <property type="match status" value="4"/>
</dbReference>
<evidence type="ECO:0000256" key="3">
    <source>
        <dbReference type="ARBA" id="ARBA00022553"/>
    </source>
</evidence>
<dbReference type="SUPFAM" id="SSF55874">
    <property type="entry name" value="ATPase domain of HSP90 chaperone/DNA topoisomerase II/histidine kinase"/>
    <property type="match status" value="1"/>
</dbReference>
<evidence type="ECO:0000256" key="4">
    <source>
        <dbReference type="ARBA" id="ARBA00022679"/>
    </source>
</evidence>
<dbReference type="InterPro" id="IPR013767">
    <property type="entry name" value="PAS_fold"/>
</dbReference>
<dbReference type="InterPro" id="IPR058544">
    <property type="entry name" value="ETR1_N"/>
</dbReference>
<feature type="domain" description="Histidine kinase" evidence="8">
    <location>
        <begin position="663"/>
        <end position="881"/>
    </location>
</feature>
<evidence type="ECO:0000256" key="6">
    <source>
        <dbReference type="SAM" id="Coils"/>
    </source>
</evidence>
<dbReference type="InterPro" id="IPR052162">
    <property type="entry name" value="Sensor_kinase/Photoreceptor"/>
</dbReference>
<dbReference type="PROSITE" id="PS50109">
    <property type="entry name" value="HIS_KIN"/>
    <property type="match status" value="1"/>
</dbReference>
<dbReference type="Pfam" id="PF25487">
    <property type="entry name" value="ETR1_N"/>
    <property type="match status" value="1"/>
</dbReference>
<evidence type="ECO:0000313" key="12">
    <source>
        <dbReference type="Proteomes" id="UP000664904"/>
    </source>
</evidence>
<dbReference type="InterPro" id="IPR004358">
    <property type="entry name" value="Sig_transdc_His_kin-like_C"/>
</dbReference>
<accession>A0A975HM27</accession>
<dbReference type="InterPro" id="IPR035965">
    <property type="entry name" value="PAS-like_dom_sf"/>
</dbReference>
<evidence type="ECO:0000259" key="8">
    <source>
        <dbReference type="PROSITE" id="PS50109"/>
    </source>
</evidence>
<dbReference type="InterPro" id="IPR005467">
    <property type="entry name" value="His_kinase_dom"/>
</dbReference>
<evidence type="ECO:0000256" key="2">
    <source>
        <dbReference type="ARBA" id="ARBA00012438"/>
    </source>
</evidence>
<dbReference type="RefSeq" id="WP_208844161.1">
    <property type="nucleotide sequence ID" value="NZ_CP072133.1"/>
</dbReference>
<organism evidence="11 12">
    <name type="scientific">Pseudoalteromonas xiamenensis</name>
    <dbReference type="NCBI Taxonomy" id="882626"/>
    <lineage>
        <taxon>Bacteria</taxon>
        <taxon>Pseudomonadati</taxon>
        <taxon>Pseudomonadota</taxon>
        <taxon>Gammaproteobacteria</taxon>
        <taxon>Alteromonadales</taxon>
        <taxon>Pseudoalteromonadaceae</taxon>
        <taxon>Pseudoalteromonas</taxon>
    </lineage>
</organism>
<name>A0A975HM27_9GAMM</name>
<dbReference type="CDD" id="cd00082">
    <property type="entry name" value="HisKA"/>
    <property type="match status" value="1"/>
</dbReference>
<proteinExistence type="predicted"/>
<feature type="domain" description="PAS" evidence="9">
    <location>
        <begin position="522"/>
        <end position="594"/>
    </location>
</feature>
<evidence type="ECO:0000259" key="9">
    <source>
        <dbReference type="PROSITE" id="PS50112"/>
    </source>
</evidence>
<dbReference type="SUPFAM" id="SSF47384">
    <property type="entry name" value="Homodimeric domain of signal transducing histidine kinase"/>
    <property type="match status" value="1"/>
</dbReference>
<dbReference type="Pfam" id="PF08448">
    <property type="entry name" value="PAS_4"/>
    <property type="match status" value="1"/>
</dbReference>
<dbReference type="SMART" id="SM00387">
    <property type="entry name" value="HATPase_c"/>
    <property type="match status" value="1"/>
</dbReference>
<dbReference type="InterPro" id="IPR003661">
    <property type="entry name" value="HisK_dim/P_dom"/>
</dbReference>
<dbReference type="Pfam" id="PF00989">
    <property type="entry name" value="PAS"/>
    <property type="match status" value="1"/>
</dbReference>
<feature type="transmembrane region" description="Helical" evidence="7">
    <location>
        <begin position="12"/>
        <end position="38"/>
    </location>
</feature>
<dbReference type="GO" id="GO:0006355">
    <property type="term" value="P:regulation of DNA-templated transcription"/>
    <property type="evidence" value="ECO:0007669"/>
    <property type="project" value="InterPro"/>
</dbReference>
<feature type="domain" description="PAC" evidence="10">
    <location>
        <begin position="336"/>
        <end position="390"/>
    </location>
</feature>
<evidence type="ECO:0000256" key="5">
    <source>
        <dbReference type="ARBA" id="ARBA00022777"/>
    </source>
</evidence>
<dbReference type="NCBIfam" id="TIGR00229">
    <property type="entry name" value="sensory_box"/>
    <property type="match status" value="1"/>
</dbReference>
<dbReference type="SMART" id="SM00388">
    <property type="entry name" value="HisKA"/>
    <property type="match status" value="1"/>
</dbReference>
<gene>
    <name evidence="11" type="ORF">J5O05_06930</name>
</gene>
<dbReference type="InterPro" id="IPR036890">
    <property type="entry name" value="HATPase_C_sf"/>
</dbReference>
<evidence type="ECO:0000256" key="7">
    <source>
        <dbReference type="SAM" id="Phobius"/>
    </source>
</evidence>
<dbReference type="GO" id="GO:0000155">
    <property type="term" value="F:phosphorelay sensor kinase activity"/>
    <property type="evidence" value="ECO:0007669"/>
    <property type="project" value="InterPro"/>
</dbReference>
<dbReference type="InterPro" id="IPR013655">
    <property type="entry name" value="PAS_fold_3"/>
</dbReference>
<protein>
    <recommendedName>
        <fullName evidence="2">histidine kinase</fullName>
        <ecNumber evidence="2">2.7.13.3</ecNumber>
    </recommendedName>
</protein>
<reference evidence="11" key="1">
    <citation type="submission" date="2021-03" db="EMBL/GenBank/DDBJ databases">
        <title>Complete Genome of Pseudoalteromonas xiamenensis STKMTI.2, a new potential marine bacterium producing anti-Vibrio compounds.</title>
        <authorList>
            <person name="Handayani D.P."/>
            <person name="Isnansetyo A."/>
            <person name="Istiqomah I."/>
            <person name="Jumina J."/>
        </authorList>
    </citation>
    <scope>NUCLEOTIDE SEQUENCE</scope>
    <source>
        <strain evidence="11">STKMTI.2</strain>
    </source>
</reference>
<dbReference type="EMBL" id="CP072133">
    <property type="protein sequence ID" value="QTH72537.1"/>
    <property type="molecule type" value="Genomic_DNA"/>
</dbReference>
<keyword evidence="7" id="KW-1133">Transmembrane helix</keyword>
<dbReference type="InterPro" id="IPR000700">
    <property type="entry name" value="PAS-assoc_C"/>
</dbReference>
<keyword evidence="6" id="KW-0175">Coiled coil</keyword>
<dbReference type="InterPro" id="IPR001610">
    <property type="entry name" value="PAC"/>
</dbReference>
<dbReference type="PANTHER" id="PTHR43304:SF1">
    <property type="entry name" value="PAC DOMAIN-CONTAINING PROTEIN"/>
    <property type="match status" value="1"/>
</dbReference>
<dbReference type="InterPro" id="IPR036097">
    <property type="entry name" value="HisK_dim/P_sf"/>
</dbReference>
<dbReference type="Gene3D" id="1.10.287.130">
    <property type="match status" value="1"/>
</dbReference>
<keyword evidence="4" id="KW-0808">Transferase</keyword>
<dbReference type="Proteomes" id="UP000664904">
    <property type="component" value="Chromosome"/>
</dbReference>
<keyword evidence="12" id="KW-1185">Reference proteome</keyword>
<dbReference type="KEGG" id="pxi:J5O05_06930"/>
<dbReference type="PROSITE" id="PS50113">
    <property type="entry name" value="PAC"/>
    <property type="match status" value="2"/>
</dbReference>
<keyword evidence="5" id="KW-0418">Kinase</keyword>
<feature type="coiled-coil region" evidence="6">
    <location>
        <begin position="114"/>
        <end position="141"/>
    </location>
</feature>
<sequence length="885" mass="101119">MPHGHCYLWQEHILWTNVVSDLVIATAYFSIPIAILIFANKRKDVGFHWLFLLFSAFILLCGITHLMGIYTVWNGTYGLQGLSKAATAAVSLITAVYLFRLIPEAIKLPTLIQFEGVQAELVHANKESANLKNQVAEHQLTQFMLNAHPAGTLLIDDSLTIVYCNPAILRELNYPHKRALIGKHLSDFISIDDPDISFGSLGELLEKTTSLTQTALCHVVAAQGTKIPMSMTVVQEKLHDQDMILISFLNLSEQRQIEAQLIDYHKRMERVIDATEDGIWEWYVQENRVVYSNTLMKLIGKAHIEKPQFEDWFSHIHPDYRTEVMNAINQHLASKDKYQIQYLGLDKDGEYSWFSAIGDSQFDDEGNAIVMSGSLRNIQRSKQLELQVKEKTDILNAIYNGSSQAIWLLQVEENDFTFLEFNETASSRSGIAVSNIIGKRLSELAKTVISDELTAQLNGNYRRCVQEAKPIEYIECIPLGNEPRWYQTTLYPLFEKNSITKIVGSAIDISTRIEIEEALNQNQQFLEKMINSAVCGLYLFHLGKRKTVRINQRFIDLLGYDLDELQDVETQNDCYHPDDIESMTAHWQAVKQGSEGQLLPIKYRFKHKDGSWVWCYCVNTVVTFKNETTPEIVLGTFVDITEQTLLLNQLQESNAHLEQFAFVASHDLQEPLRKISAFSDSLRSRLKAHAEQDEKIEFELSRLVDSASRMRTMIQDLLKLSRIHSTELTRRPTTLKAIVEDTQDQLSYILHESKAKLFYTGEDIELKLDHSLFIQVFQNLIANSIKFRQPDEVPIIKISVTESSYSWKISYQDNGIGIADEFRQQVFEPFRRLNAQSRYPGSGMGLAICKQIIKRHGGSIMCSDPIDKIGAQFQIELPKKERSNS</sequence>
<dbReference type="CDD" id="cd00130">
    <property type="entry name" value="PAS"/>
    <property type="match status" value="2"/>
</dbReference>